<evidence type="ECO:0000313" key="1">
    <source>
        <dbReference type="EMBL" id="VDO45126.1"/>
    </source>
</evidence>
<gene>
    <name evidence="1" type="ORF">HPLM_LOCUS12239</name>
</gene>
<reference evidence="3" key="1">
    <citation type="submission" date="2017-02" db="UniProtKB">
        <authorList>
            <consortium name="WormBaseParasite"/>
        </authorList>
    </citation>
    <scope>IDENTIFICATION</scope>
</reference>
<dbReference type="WBParaSite" id="HPLM_0001224701-mRNA-1">
    <property type="protein sequence ID" value="HPLM_0001224701-mRNA-1"/>
    <property type="gene ID" value="HPLM_0001224701"/>
</dbReference>
<accession>A0A0N4WM35</accession>
<evidence type="ECO:0000313" key="2">
    <source>
        <dbReference type="Proteomes" id="UP000268014"/>
    </source>
</evidence>
<reference evidence="1 2" key="2">
    <citation type="submission" date="2018-11" db="EMBL/GenBank/DDBJ databases">
        <authorList>
            <consortium name="Pathogen Informatics"/>
        </authorList>
    </citation>
    <scope>NUCLEOTIDE SEQUENCE [LARGE SCALE GENOMIC DNA]</scope>
    <source>
        <strain evidence="1 2">MHpl1</strain>
    </source>
</reference>
<sequence length="66" mass="7244">MLDVGFTTFAKQGATLTASNHTLEEIESVESPLPYAEEALTTSVPEKSQHILLKLYKLGSREPPNN</sequence>
<name>A0A0N4WM35_HAEPC</name>
<keyword evidence="2" id="KW-1185">Reference proteome</keyword>
<organism evidence="3">
    <name type="scientific">Haemonchus placei</name>
    <name type="common">Barber's pole worm</name>
    <dbReference type="NCBI Taxonomy" id="6290"/>
    <lineage>
        <taxon>Eukaryota</taxon>
        <taxon>Metazoa</taxon>
        <taxon>Ecdysozoa</taxon>
        <taxon>Nematoda</taxon>
        <taxon>Chromadorea</taxon>
        <taxon>Rhabditida</taxon>
        <taxon>Rhabditina</taxon>
        <taxon>Rhabditomorpha</taxon>
        <taxon>Strongyloidea</taxon>
        <taxon>Trichostrongylidae</taxon>
        <taxon>Haemonchus</taxon>
    </lineage>
</organism>
<dbReference type="EMBL" id="UZAF01017803">
    <property type="protein sequence ID" value="VDO45126.1"/>
    <property type="molecule type" value="Genomic_DNA"/>
</dbReference>
<dbReference type="AlphaFoldDB" id="A0A0N4WM35"/>
<evidence type="ECO:0000313" key="3">
    <source>
        <dbReference type="WBParaSite" id="HPLM_0001224701-mRNA-1"/>
    </source>
</evidence>
<protein>
    <submittedName>
        <fullName evidence="1 3">Uncharacterized protein</fullName>
    </submittedName>
</protein>
<dbReference type="Proteomes" id="UP000268014">
    <property type="component" value="Unassembled WGS sequence"/>
</dbReference>
<proteinExistence type="predicted"/>